<dbReference type="PANTHER" id="PTHR47272">
    <property type="entry name" value="DDE_TNP_1_7 DOMAIN-CONTAINING PROTEIN"/>
    <property type="match status" value="1"/>
</dbReference>
<dbReference type="PANTHER" id="PTHR47272:SF2">
    <property type="entry name" value="PIGGYBAC TRANSPOSABLE ELEMENT-DERIVED PROTEIN 3-LIKE"/>
    <property type="match status" value="1"/>
</dbReference>
<feature type="compositionally biased region" description="Basic and acidic residues" evidence="1">
    <location>
        <begin position="1"/>
        <end position="15"/>
    </location>
</feature>
<evidence type="ECO:0000313" key="3">
    <source>
        <dbReference type="Proteomes" id="UP001334084"/>
    </source>
</evidence>
<evidence type="ECO:0000256" key="1">
    <source>
        <dbReference type="SAM" id="MobiDB-lite"/>
    </source>
</evidence>
<organism evidence="2 3">
    <name type="scientific">Vairimorpha necatrix</name>
    <dbReference type="NCBI Taxonomy" id="6039"/>
    <lineage>
        <taxon>Eukaryota</taxon>
        <taxon>Fungi</taxon>
        <taxon>Fungi incertae sedis</taxon>
        <taxon>Microsporidia</taxon>
        <taxon>Nosematidae</taxon>
        <taxon>Vairimorpha</taxon>
    </lineage>
</organism>
<accession>A0AAX4JD42</accession>
<dbReference type="Proteomes" id="UP001334084">
    <property type="component" value="Chromosome 7"/>
</dbReference>
<dbReference type="EMBL" id="CP142732">
    <property type="protein sequence ID" value="WUR03934.1"/>
    <property type="molecule type" value="Genomic_DNA"/>
</dbReference>
<proteinExistence type="predicted"/>
<gene>
    <name evidence="2" type="ORF">VNE69_07003</name>
</gene>
<dbReference type="RefSeq" id="XP_065330079.1">
    <property type="nucleotide sequence ID" value="XM_065474007.1"/>
</dbReference>
<dbReference type="KEGG" id="vnx:VNE69_07003"/>
<keyword evidence="3" id="KW-1185">Reference proteome</keyword>
<feature type="compositionally biased region" description="Acidic residues" evidence="1">
    <location>
        <begin position="17"/>
        <end position="30"/>
    </location>
</feature>
<name>A0AAX4JD42_9MICR</name>
<dbReference type="GeneID" id="90541759"/>
<feature type="region of interest" description="Disordered" evidence="1">
    <location>
        <begin position="1"/>
        <end position="30"/>
    </location>
</feature>
<protein>
    <submittedName>
        <fullName evidence="2">PiggyBac transposable element-derived protein</fullName>
    </submittedName>
</protein>
<dbReference type="AlphaFoldDB" id="A0AAX4JD42"/>
<sequence length="164" mass="18687">MRPEEIETMLKRLENGEISEDDSTDNEDDIDYYSSLRDRLMEVEDEENVGNYHTDPNFEADPHATNVDTDMQHNLETVELSPTPTISSQNSLLGKSCKLPEKQHIMKSNIPRGTYHENVASHEGQEFSATSWKDNKQVLLLSTYVGAEPANTITRYEKKLKANV</sequence>
<evidence type="ECO:0000313" key="2">
    <source>
        <dbReference type="EMBL" id="WUR03934.1"/>
    </source>
</evidence>
<reference evidence="2" key="1">
    <citation type="journal article" date="2024" name="BMC Genomics">
        <title>Functional annotation of a divergent genome using sequence and structure-based similarity.</title>
        <authorList>
            <person name="Svedberg D."/>
            <person name="Winiger R.R."/>
            <person name="Berg A."/>
            <person name="Sharma H."/>
            <person name="Tellgren-Roth C."/>
            <person name="Debrunner-Vossbrinck B.A."/>
            <person name="Vossbrinck C.R."/>
            <person name="Barandun J."/>
        </authorList>
    </citation>
    <scope>NUCLEOTIDE SEQUENCE</scope>
    <source>
        <strain evidence="2">Illinois isolate</strain>
    </source>
</reference>